<keyword evidence="1" id="KW-0472">Membrane</keyword>
<dbReference type="OrthoDB" id="3403488at2"/>
<evidence type="ECO:0000313" key="3">
    <source>
        <dbReference type="Proteomes" id="UP000277671"/>
    </source>
</evidence>
<dbReference type="AlphaFoldDB" id="A0A495JUA8"/>
<comment type="caution">
    <text evidence="2">The sequence shown here is derived from an EMBL/GenBank/DDBJ whole genome shotgun (WGS) entry which is preliminary data.</text>
</comment>
<name>A0A495JUA8_9ACTN</name>
<dbReference type="RefSeq" id="WP_121160420.1">
    <property type="nucleotide sequence ID" value="NZ_RBKT01000001.1"/>
</dbReference>
<proteinExistence type="predicted"/>
<organism evidence="2 3">
    <name type="scientific">Micromonospora pisi</name>
    <dbReference type="NCBI Taxonomy" id="589240"/>
    <lineage>
        <taxon>Bacteria</taxon>
        <taxon>Bacillati</taxon>
        <taxon>Actinomycetota</taxon>
        <taxon>Actinomycetes</taxon>
        <taxon>Micromonosporales</taxon>
        <taxon>Micromonosporaceae</taxon>
        <taxon>Micromonospora</taxon>
    </lineage>
</organism>
<evidence type="ECO:0000313" key="2">
    <source>
        <dbReference type="EMBL" id="RKR92421.1"/>
    </source>
</evidence>
<reference evidence="2 3" key="1">
    <citation type="submission" date="2018-10" db="EMBL/GenBank/DDBJ databases">
        <title>Sequencing the genomes of 1000 actinobacteria strains.</title>
        <authorList>
            <person name="Klenk H.-P."/>
        </authorList>
    </citation>
    <scope>NUCLEOTIDE SEQUENCE [LARGE SCALE GENOMIC DNA]</scope>
    <source>
        <strain evidence="2 3">DSM 45175</strain>
    </source>
</reference>
<evidence type="ECO:0000256" key="1">
    <source>
        <dbReference type="SAM" id="Phobius"/>
    </source>
</evidence>
<accession>A0A495JUA8</accession>
<protein>
    <submittedName>
        <fullName evidence="2">Uncharacterized protein</fullName>
    </submittedName>
</protein>
<dbReference type="EMBL" id="RBKT01000001">
    <property type="protein sequence ID" value="RKR92421.1"/>
    <property type="molecule type" value="Genomic_DNA"/>
</dbReference>
<feature type="transmembrane region" description="Helical" evidence="1">
    <location>
        <begin position="12"/>
        <end position="38"/>
    </location>
</feature>
<gene>
    <name evidence="2" type="ORF">BDK92_6862</name>
</gene>
<keyword evidence="1" id="KW-1133">Transmembrane helix</keyword>
<sequence length="141" mass="15433">MTGTDPPPSGPAWVQILLTTVGLLGATGGVAAVVTIALRRRRFRTDAAELLTDTALTIVGPLRGRVTELELETAEFRGRALAAEREISELRVHHRDLTALLRRWRAAIMASDATIGTIRDHVRAVRSVRPDEYRSRSTPDG</sequence>
<keyword evidence="1" id="KW-0812">Transmembrane</keyword>
<dbReference type="Proteomes" id="UP000277671">
    <property type="component" value="Unassembled WGS sequence"/>
</dbReference>
<keyword evidence="3" id="KW-1185">Reference proteome</keyword>